<dbReference type="Pfam" id="PF02775">
    <property type="entry name" value="TPP_enzyme_C"/>
    <property type="match status" value="1"/>
</dbReference>
<dbReference type="Gene3D" id="3.40.50.970">
    <property type="match status" value="2"/>
</dbReference>
<comment type="catalytic activity">
    <reaction evidence="6">
        <text>isochorismate + 2-oxoglutarate + H(+) = 5-enolpyruvoyl-6-hydroxy-2-succinyl-cyclohex-3-ene-1-carboxylate + CO2</text>
        <dbReference type="Rhea" id="RHEA:25593"/>
        <dbReference type="ChEBI" id="CHEBI:15378"/>
        <dbReference type="ChEBI" id="CHEBI:16526"/>
        <dbReference type="ChEBI" id="CHEBI:16810"/>
        <dbReference type="ChEBI" id="CHEBI:29780"/>
        <dbReference type="ChEBI" id="CHEBI:58818"/>
        <dbReference type="EC" id="2.2.1.9"/>
    </reaction>
</comment>
<dbReference type="EC" id="2.2.1.9" evidence="6"/>
<keyword evidence="2 6" id="KW-0479">Metal-binding</keyword>
<dbReference type="InterPro" id="IPR004433">
    <property type="entry name" value="MenaQ_synth_MenD"/>
</dbReference>
<dbReference type="UniPathway" id="UPA00079"/>
<sequence>MNEYIAAAVDELFELGVRHVVFSGGSRSTSMAVPFMAHGGYKTYMNIDERSAGFFALGLAKRLHTPVALVCTSGSAGAHYFPAVIEAFHSRVPLIVLTADRPPEAQFVGAPQTMDQVKLFGSFVHHFETLSPDIAGSGALESSLYARQVIQRAYMKAMDVVPGPVHINVPLREPLVPDTSAEQFAKGRLSGAKRFVTQSGIMRLSENALKPLIEELKGRKGIILCGPATGRDGDDEYYRANGYGNGFEFCQGVEIRPGFYDNPKNVINNAYGTAMLALGEALEAPVLADPLSPVRALNHPLIIDKYDAFLSNEEWQSELAPEYILMMGQMPVSKRLQQFIKKHSAAVCYQIDAGAGYRNGTVTTNRVIQCDPIAFALDVAKQLIYTLWAPEMIDNLLTTKGELRTFLKAKENLHKKLSDNAYTKSWLKAQYRTSLSMARVREEKTLFEGKFVALLNDGLDERTFIKHGAPQTVNVVVANSMPIRDFDYFWRQGKPNTRVFGNRGINGIDGTESTALGIAAALGEQTLLVTGDLSFFHDLNGLVMGKNEGLNLVIVLFNNDGGGIFEYLPQKGIDNFEYLFGTPQGLNYSALADLMGIHYQAVTSYEDFEDNVVRAMKAGGIHVLEVKTNREVSRELHRKYTVTVYEK</sequence>
<comment type="pathway">
    <text evidence="6">Quinol/quinone metabolism; menaquinone biosynthesis.</text>
</comment>
<dbReference type="Pfam" id="PF16582">
    <property type="entry name" value="TPP_enzyme_M_2"/>
    <property type="match status" value="1"/>
</dbReference>
<proteinExistence type="inferred from homology"/>
<comment type="similarity">
    <text evidence="6">Belongs to the TPP enzyme family. MenD subfamily.</text>
</comment>
<keyword evidence="5 6" id="KW-0464">Manganese</keyword>
<dbReference type="AlphaFoldDB" id="A0A6N2YK23"/>
<feature type="domain" description="Thiamine pyrophosphate enzyme N-terminal TPP-binding" evidence="8">
    <location>
        <begin position="7"/>
        <end position="118"/>
    </location>
</feature>
<dbReference type="InterPro" id="IPR011766">
    <property type="entry name" value="TPP_enzyme_TPP-bd"/>
</dbReference>
<evidence type="ECO:0000259" key="8">
    <source>
        <dbReference type="Pfam" id="PF02776"/>
    </source>
</evidence>
<dbReference type="Gene3D" id="3.40.50.1220">
    <property type="entry name" value="TPP-binding domain"/>
    <property type="match status" value="1"/>
</dbReference>
<dbReference type="GO" id="GO:0000287">
    <property type="term" value="F:magnesium ion binding"/>
    <property type="evidence" value="ECO:0007669"/>
    <property type="project" value="UniProtKB-UniRule"/>
</dbReference>
<comment type="pathway">
    <text evidence="6">Quinol/quinone metabolism; 1,4-dihydroxy-2-naphthoate biosynthesis; 1,4-dihydroxy-2-naphthoate from chorismate: step 2/7.</text>
</comment>
<evidence type="ECO:0000259" key="9">
    <source>
        <dbReference type="Pfam" id="PF16582"/>
    </source>
</evidence>
<dbReference type="NCBIfam" id="TIGR00173">
    <property type="entry name" value="menD"/>
    <property type="match status" value="1"/>
</dbReference>
<dbReference type="PANTHER" id="PTHR42916">
    <property type="entry name" value="2-SUCCINYL-5-ENOLPYRUVYL-6-HYDROXY-3-CYCLOHEXENE-1-CARBOXYLATE SYNTHASE"/>
    <property type="match status" value="1"/>
</dbReference>
<dbReference type="EMBL" id="CACRUX010000002">
    <property type="protein sequence ID" value="VYT65960.1"/>
    <property type="molecule type" value="Genomic_DNA"/>
</dbReference>
<comment type="cofactor">
    <cofactor evidence="6">
        <name>Mg(2+)</name>
        <dbReference type="ChEBI" id="CHEBI:18420"/>
    </cofactor>
    <cofactor evidence="6">
        <name>Mn(2+)</name>
        <dbReference type="ChEBI" id="CHEBI:29035"/>
    </cofactor>
</comment>
<keyword evidence="4 6" id="KW-0786">Thiamine pyrophosphate</keyword>
<accession>A0A6N2YK23</accession>
<dbReference type="GO" id="GO:0070204">
    <property type="term" value="F:2-succinyl-5-enolpyruvyl-6-hydroxy-3-cyclohexene-1-carboxylic-acid synthase activity"/>
    <property type="evidence" value="ECO:0007669"/>
    <property type="project" value="UniProtKB-UniRule"/>
</dbReference>
<evidence type="ECO:0000256" key="1">
    <source>
        <dbReference type="ARBA" id="ARBA00022679"/>
    </source>
</evidence>
<dbReference type="InterPro" id="IPR012001">
    <property type="entry name" value="Thiamin_PyroP_enz_TPP-bd_dom"/>
</dbReference>
<evidence type="ECO:0000256" key="4">
    <source>
        <dbReference type="ARBA" id="ARBA00023052"/>
    </source>
</evidence>
<evidence type="ECO:0000259" key="7">
    <source>
        <dbReference type="Pfam" id="PF02775"/>
    </source>
</evidence>
<keyword evidence="6" id="KW-0474">Menaquinone biosynthesis</keyword>
<dbReference type="PANTHER" id="PTHR42916:SF1">
    <property type="entry name" value="PROTEIN PHYLLO, CHLOROPLASTIC"/>
    <property type="match status" value="1"/>
</dbReference>
<feature type="domain" description="Thiamine pyrophosphate enzyme TPP-binding" evidence="7">
    <location>
        <begin position="513"/>
        <end position="626"/>
    </location>
</feature>
<evidence type="ECO:0000256" key="3">
    <source>
        <dbReference type="ARBA" id="ARBA00022842"/>
    </source>
</evidence>
<dbReference type="HAMAP" id="MF_01659">
    <property type="entry name" value="MenD"/>
    <property type="match status" value="1"/>
</dbReference>
<dbReference type="GO" id="GO:0009234">
    <property type="term" value="P:menaquinone biosynthetic process"/>
    <property type="evidence" value="ECO:0007669"/>
    <property type="project" value="UniProtKB-UniRule"/>
</dbReference>
<dbReference type="UniPathway" id="UPA01057">
    <property type="reaction ID" value="UER00164"/>
</dbReference>
<evidence type="ECO:0000256" key="6">
    <source>
        <dbReference type="HAMAP-Rule" id="MF_01659"/>
    </source>
</evidence>
<dbReference type="CDD" id="cd07037">
    <property type="entry name" value="TPP_PYR_MenD"/>
    <property type="match status" value="1"/>
</dbReference>
<evidence type="ECO:0000256" key="5">
    <source>
        <dbReference type="ARBA" id="ARBA00023211"/>
    </source>
</evidence>
<keyword evidence="3 6" id="KW-0460">Magnesium</keyword>
<evidence type="ECO:0000256" key="2">
    <source>
        <dbReference type="ARBA" id="ARBA00022723"/>
    </source>
</evidence>
<dbReference type="GO" id="GO:0030145">
    <property type="term" value="F:manganese ion binding"/>
    <property type="evidence" value="ECO:0007669"/>
    <property type="project" value="UniProtKB-UniRule"/>
</dbReference>
<comment type="cofactor">
    <cofactor evidence="6">
        <name>thiamine diphosphate</name>
        <dbReference type="ChEBI" id="CHEBI:58937"/>
    </cofactor>
    <text evidence="6">Binds 1 thiamine pyrophosphate per subunit.</text>
</comment>
<name>A0A6N2YK23_9FIRM</name>
<dbReference type="GO" id="GO:0030976">
    <property type="term" value="F:thiamine pyrophosphate binding"/>
    <property type="evidence" value="ECO:0007669"/>
    <property type="project" value="UniProtKB-UniRule"/>
</dbReference>
<comment type="subunit">
    <text evidence="6">Homodimer.</text>
</comment>
<dbReference type="InterPro" id="IPR032264">
    <property type="entry name" value="MenD_middle"/>
</dbReference>
<dbReference type="InterPro" id="IPR029061">
    <property type="entry name" value="THDP-binding"/>
</dbReference>
<dbReference type="Pfam" id="PF02776">
    <property type="entry name" value="TPP_enzyme_N"/>
    <property type="match status" value="1"/>
</dbReference>
<feature type="domain" description="Menaquinone biosynthesis protein MenD middle" evidence="9">
    <location>
        <begin position="272"/>
        <end position="393"/>
    </location>
</feature>
<gene>
    <name evidence="6 10" type="primary">menD</name>
    <name evidence="10" type="ORF">VRLFYP33_00245</name>
</gene>
<reference evidence="10" key="1">
    <citation type="submission" date="2019-11" db="EMBL/GenBank/DDBJ databases">
        <authorList>
            <person name="Feng L."/>
        </authorList>
    </citation>
    <scope>NUCLEOTIDE SEQUENCE</scope>
    <source>
        <strain evidence="10">VrattiLFYP33</strain>
    </source>
</reference>
<dbReference type="CDD" id="cd02009">
    <property type="entry name" value="TPP_SHCHC_synthase"/>
    <property type="match status" value="1"/>
</dbReference>
<organism evidence="10">
    <name type="scientific">Veillonella ratti</name>
    <dbReference type="NCBI Taxonomy" id="103892"/>
    <lineage>
        <taxon>Bacteria</taxon>
        <taxon>Bacillati</taxon>
        <taxon>Bacillota</taxon>
        <taxon>Negativicutes</taxon>
        <taxon>Veillonellales</taxon>
        <taxon>Veillonellaceae</taxon>
        <taxon>Veillonella</taxon>
    </lineage>
</organism>
<protein>
    <recommendedName>
        <fullName evidence="6">2-succinyl-5-enolpyruvyl-6-hydroxy-3-cyclohexene-1-carboxylate synthase</fullName>
        <shortName evidence="6">SEPHCHC synthase</shortName>
        <ecNumber evidence="6">2.2.1.9</ecNumber>
    </recommendedName>
    <alternativeName>
        <fullName evidence="6">Menaquinone biosynthesis protein MenD</fullName>
    </alternativeName>
</protein>
<dbReference type="SUPFAM" id="SSF52518">
    <property type="entry name" value="Thiamin diphosphate-binding fold (THDP-binding)"/>
    <property type="match status" value="2"/>
</dbReference>
<keyword evidence="1 6" id="KW-0808">Transferase</keyword>
<dbReference type="RefSeq" id="WP_021841574.1">
    <property type="nucleotide sequence ID" value="NZ_CACRUX010000002.1"/>
</dbReference>
<evidence type="ECO:0000313" key="10">
    <source>
        <dbReference type="EMBL" id="VYT65960.1"/>
    </source>
</evidence>
<comment type="function">
    <text evidence="6">Catalyzes the thiamine diphosphate-dependent decarboxylation of 2-oxoglutarate and the subsequent addition of the resulting succinic semialdehyde-thiamine pyrophosphate anion to isochorismate to yield 2-succinyl-5-enolpyruvyl-6-hydroxy-3-cyclohexene-1-carboxylate (SEPHCHC).</text>
</comment>